<evidence type="ECO:0000313" key="10">
    <source>
        <dbReference type="Proteomes" id="UP001597337"/>
    </source>
</evidence>
<keyword evidence="5 8" id="KW-1133">Transmembrane helix</keyword>
<comment type="subcellular location">
    <subcellularLocation>
        <location evidence="1">Cell membrane</location>
        <topology evidence="1">Single-pass membrane protein</topology>
    </subcellularLocation>
    <subcellularLocation>
        <location evidence="7">Cell membrane</location>
        <topology evidence="7">Single-pass type II membrane protein</topology>
    </subcellularLocation>
</comment>
<keyword evidence="7" id="KW-0653">Protein transport</keyword>
<evidence type="ECO:0000256" key="1">
    <source>
        <dbReference type="ARBA" id="ARBA00004162"/>
    </source>
</evidence>
<evidence type="ECO:0000256" key="7">
    <source>
        <dbReference type="RuleBase" id="RU003879"/>
    </source>
</evidence>
<keyword evidence="4 7" id="KW-0812">Transmembrane</keyword>
<evidence type="ECO:0000256" key="8">
    <source>
        <dbReference type="SAM" id="Phobius"/>
    </source>
</evidence>
<sequence>MKFVHRSERTGNDEQLIPLINVIFLMLIFFMLSGRIAPSDPFEIEPPVSTEAPQAQAPEPRQRTLLIGADGARALDGEALDAQRLRERLAAWRQDDPERELRIKADAGLTARQFQETLVLLRGLGIERITLLATPAN</sequence>
<dbReference type="InterPro" id="IPR003400">
    <property type="entry name" value="ExbD"/>
</dbReference>
<proteinExistence type="inferred from homology"/>
<dbReference type="Pfam" id="PF02472">
    <property type="entry name" value="ExbD"/>
    <property type="match status" value="1"/>
</dbReference>
<feature type="transmembrane region" description="Helical" evidence="8">
    <location>
        <begin position="15"/>
        <end position="32"/>
    </location>
</feature>
<keyword evidence="10" id="KW-1185">Reference proteome</keyword>
<evidence type="ECO:0000256" key="6">
    <source>
        <dbReference type="ARBA" id="ARBA00023136"/>
    </source>
</evidence>
<dbReference type="PANTHER" id="PTHR30558:SF3">
    <property type="entry name" value="BIOPOLYMER TRANSPORT PROTEIN EXBD-RELATED"/>
    <property type="match status" value="1"/>
</dbReference>
<dbReference type="RefSeq" id="WP_386025898.1">
    <property type="nucleotide sequence ID" value="NZ_JBHUHX010000016.1"/>
</dbReference>
<evidence type="ECO:0000256" key="4">
    <source>
        <dbReference type="ARBA" id="ARBA00022692"/>
    </source>
</evidence>
<reference evidence="10" key="1">
    <citation type="journal article" date="2019" name="Int. J. Syst. Evol. Microbiol.">
        <title>The Global Catalogue of Microorganisms (GCM) 10K type strain sequencing project: providing services to taxonomists for standard genome sequencing and annotation.</title>
        <authorList>
            <consortium name="The Broad Institute Genomics Platform"/>
            <consortium name="The Broad Institute Genome Sequencing Center for Infectious Disease"/>
            <person name="Wu L."/>
            <person name="Ma J."/>
        </authorList>
    </citation>
    <scope>NUCLEOTIDE SEQUENCE [LARGE SCALE GENOMIC DNA]</scope>
    <source>
        <strain evidence="10">KACC 12597</strain>
    </source>
</reference>
<accession>A0ABW4YAY7</accession>
<dbReference type="Gene3D" id="3.30.420.270">
    <property type="match status" value="1"/>
</dbReference>
<keyword evidence="6 8" id="KW-0472">Membrane</keyword>
<organism evidence="9 10">
    <name type="scientific">Thiorhodococcus fuscus</name>
    <dbReference type="NCBI Taxonomy" id="527200"/>
    <lineage>
        <taxon>Bacteria</taxon>
        <taxon>Pseudomonadati</taxon>
        <taxon>Pseudomonadota</taxon>
        <taxon>Gammaproteobacteria</taxon>
        <taxon>Chromatiales</taxon>
        <taxon>Chromatiaceae</taxon>
        <taxon>Thiorhodococcus</taxon>
    </lineage>
</organism>
<keyword evidence="7" id="KW-0813">Transport</keyword>
<name>A0ABW4YAY7_9GAMM</name>
<evidence type="ECO:0000256" key="5">
    <source>
        <dbReference type="ARBA" id="ARBA00022989"/>
    </source>
</evidence>
<evidence type="ECO:0000256" key="3">
    <source>
        <dbReference type="ARBA" id="ARBA00022475"/>
    </source>
</evidence>
<dbReference type="EMBL" id="JBHUHX010000016">
    <property type="protein sequence ID" value="MFD2112003.1"/>
    <property type="molecule type" value="Genomic_DNA"/>
</dbReference>
<comment type="similarity">
    <text evidence="2 7">Belongs to the ExbD/TolR family.</text>
</comment>
<evidence type="ECO:0000256" key="2">
    <source>
        <dbReference type="ARBA" id="ARBA00005811"/>
    </source>
</evidence>
<gene>
    <name evidence="9" type="ORF">ACFSJC_09150</name>
</gene>
<dbReference type="Proteomes" id="UP001597337">
    <property type="component" value="Unassembled WGS sequence"/>
</dbReference>
<keyword evidence="3" id="KW-1003">Cell membrane</keyword>
<dbReference type="PANTHER" id="PTHR30558">
    <property type="entry name" value="EXBD MEMBRANE COMPONENT OF PMF-DRIVEN MACROMOLECULE IMPORT SYSTEM"/>
    <property type="match status" value="1"/>
</dbReference>
<evidence type="ECO:0000313" key="9">
    <source>
        <dbReference type="EMBL" id="MFD2112003.1"/>
    </source>
</evidence>
<protein>
    <submittedName>
        <fullName evidence="9">ExbD/TolR family protein</fullName>
    </submittedName>
</protein>
<comment type="caution">
    <text evidence="9">The sequence shown here is derived from an EMBL/GenBank/DDBJ whole genome shotgun (WGS) entry which is preliminary data.</text>
</comment>